<evidence type="ECO:0000313" key="8">
    <source>
        <dbReference type="EMBL" id="TFK42244.1"/>
    </source>
</evidence>
<feature type="region of interest" description="Disordered" evidence="6">
    <location>
        <begin position="218"/>
        <end position="289"/>
    </location>
</feature>
<dbReference type="STRING" id="68775.A0A5C3M9V4"/>
<evidence type="ECO:0000256" key="1">
    <source>
        <dbReference type="ARBA" id="ARBA00004141"/>
    </source>
</evidence>
<feature type="transmembrane region" description="Helical" evidence="7">
    <location>
        <begin position="398"/>
        <end position="426"/>
    </location>
</feature>
<protein>
    <recommendedName>
        <fullName evidence="10">DUF726-domain-containing protein</fullName>
    </recommendedName>
</protein>
<dbReference type="AlphaFoldDB" id="A0A5C3M9V4"/>
<evidence type="ECO:0000256" key="3">
    <source>
        <dbReference type="ARBA" id="ARBA00022692"/>
    </source>
</evidence>
<evidence type="ECO:0000256" key="7">
    <source>
        <dbReference type="SAM" id="Phobius"/>
    </source>
</evidence>
<feature type="region of interest" description="Disordered" evidence="6">
    <location>
        <begin position="988"/>
        <end position="1053"/>
    </location>
</feature>
<feature type="transmembrane region" description="Helical" evidence="7">
    <location>
        <begin position="607"/>
        <end position="624"/>
    </location>
</feature>
<dbReference type="EMBL" id="ML213593">
    <property type="protein sequence ID" value="TFK42244.1"/>
    <property type="molecule type" value="Genomic_DNA"/>
</dbReference>
<dbReference type="InterPro" id="IPR029058">
    <property type="entry name" value="AB_hydrolase_fold"/>
</dbReference>
<feature type="compositionally biased region" description="Polar residues" evidence="6">
    <location>
        <begin position="1010"/>
        <end position="1021"/>
    </location>
</feature>
<evidence type="ECO:0000313" key="9">
    <source>
        <dbReference type="Proteomes" id="UP000308652"/>
    </source>
</evidence>
<feature type="region of interest" description="Disordered" evidence="6">
    <location>
        <begin position="1073"/>
        <end position="1097"/>
    </location>
</feature>
<feature type="region of interest" description="Disordered" evidence="6">
    <location>
        <begin position="891"/>
        <end position="919"/>
    </location>
</feature>
<evidence type="ECO:0000256" key="2">
    <source>
        <dbReference type="ARBA" id="ARBA00009824"/>
    </source>
</evidence>
<reference evidence="8 9" key="1">
    <citation type="journal article" date="2019" name="Nat. Ecol. Evol.">
        <title>Megaphylogeny resolves global patterns of mushroom evolution.</title>
        <authorList>
            <person name="Varga T."/>
            <person name="Krizsan K."/>
            <person name="Foldi C."/>
            <person name="Dima B."/>
            <person name="Sanchez-Garcia M."/>
            <person name="Sanchez-Ramirez S."/>
            <person name="Szollosi G.J."/>
            <person name="Szarkandi J.G."/>
            <person name="Papp V."/>
            <person name="Albert L."/>
            <person name="Andreopoulos W."/>
            <person name="Angelini C."/>
            <person name="Antonin V."/>
            <person name="Barry K.W."/>
            <person name="Bougher N.L."/>
            <person name="Buchanan P."/>
            <person name="Buyck B."/>
            <person name="Bense V."/>
            <person name="Catcheside P."/>
            <person name="Chovatia M."/>
            <person name="Cooper J."/>
            <person name="Damon W."/>
            <person name="Desjardin D."/>
            <person name="Finy P."/>
            <person name="Geml J."/>
            <person name="Haridas S."/>
            <person name="Hughes K."/>
            <person name="Justo A."/>
            <person name="Karasinski D."/>
            <person name="Kautmanova I."/>
            <person name="Kiss B."/>
            <person name="Kocsube S."/>
            <person name="Kotiranta H."/>
            <person name="LaButti K.M."/>
            <person name="Lechner B.E."/>
            <person name="Liimatainen K."/>
            <person name="Lipzen A."/>
            <person name="Lukacs Z."/>
            <person name="Mihaltcheva S."/>
            <person name="Morgado L.N."/>
            <person name="Niskanen T."/>
            <person name="Noordeloos M.E."/>
            <person name="Ohm R.A."/>
            <person name="Ortiz-Santana B."/>
            <person name="Ovrebo C."/>
            <person name="Racz N."/>
            <person name="Riley R."/>
            <person name="Savchenko A."/>
            <person name="Shiryaev A."/>
            <person name="Soop K."/>
            <person name="Spirin V."/>
            <person name="Szebenyi C."/>
            <person name="Tomsovsky M."/>
            <person name="Tulloss R.E."/>
            <person name="Uehling J."/>
            <person name="Grigoriev I.V."/>
            <person name="Vagvolgyi C."/>
            <person name="Papp T."/>
            <person name="Martin F.M."/>
            <person name="Miettinen O."/>
            <person name="Hibbett D.S."/>
            <person name="Nagy L.G."/>
        </authorList>
    </citation>
    <scope>NUCLEOTIDE SEQUENCE [LARGE SCALE GENOMIC DNA]</scope>
    <source>
        <strain evidence="8 9">CBS 166.37</strain>
    </source>
</reference>
<keyword evidence="4 7" id="KW-1133">Transmembrane helix</keyword>
<feature type="compositionally biased region" description="Basic and acidic residues" evidence="6">
    <location>
        <begin position="218"/>
        <end position="231"/>
    </location>
</feature>
<feature type="region of interest" description="Disordered" evidence="6">
    <location>
        <begin position="949"/>
        <end position="973"/>
    </location>
</feature>
<comment type="subcellular location">
    <subcellularLocation>
        <location evidence="1">Membrane</location>
        <topology evidence="1">Multi-pass membrane protein</topology>
    </subcellularLocation>
</comment>
<feature type="compositionally biased region" description="Low complexity" evidence="6">
    <location>
        <begin position="1030"/>
        <end position="1044"/>
    </location>
</feature>
<dbReference type="Pfam" id="PF05277">
    <property type="entry name" value="DUF726"/>
    <property type="match status" value="1"/>
</dbReference>
<keyword evidence="9" id="KW-1185">Reference proteome</keyword>
<feature type="region of interest" description="Disordered" evidence="6">
    <location>
        <begin position="1"/>
        <end position="21"/>
    </location>
</feature>
<feature type="compositionally biased region" description="Polar residues" evidence="6">
    <location>
        <begin position="895"/>
        <end position="915"/>
    </location>
</feature>
<feature type="compositionally biased region" description="Polar residues" evidence="6">
    <location>
        <begin position="818"/>
        <end position="855"/>
    </location>
</feature>
<proteinExistence type="inferred from homology"/>
<dbReference type="SUPFAM" id="SSF53474">
    <property type="entry name" value="alpha/beta-Hydrolases"/>
    <property type="match status" value="1"/>
</dbReference>
<dbReference type="InterPro" id="IPR007941">
    <property type="entry name" value="DUF726"/>
</dbReference>
<evidence type="ECO:0008006" key="10">
    <source>
        <dbReference type="Google" id="ProtNLM"/>
    </source>
</evidence>
<evidence type="ECO:0000256" key="6">
    <source>
        <dbReference type="SAM" id="MobiDB-lite"/>
    </source>
</evidence>
<keyword evidence="3 7" id="KW-0812">Transmembrane</keyword>
<feature type="compositionally biased region" description="Polar residues" evidence="6">
    <location>
        <begin position="269"/>
        <end position="288"/>
    </location>
</feature>
<keyword evidence="5 7" id="KW-0472">Membrane</keyword>
<dbReference type="PANTHER" id="PTHR17920">
    <property type="entry name" value="TRANSMEMBRANE AND COILED-COIL DOMAIN-CONTAINING PROTEIN 4 TMCO4"/>
    <property type="match status" value="1"/>
</dbReference>
<evidence type="ECO:0000256" key="5">
    <source>
        <dbReference type="ARBA" id="ARBA00023136"/>
    </source>
</evidence>
<dbReference type="OrthoDB" id="277931at2759"/>
<dbReference type="GO" id="GO:0016020">
    <property type="term" value="C:membrane"/>
    <property type="evidence" value="ECO:0007669"/>
    <property type="project" value="UniProtKB-SubCell"/>
</dbReference>
<evidence type="ECO:0000256" key="4">
    <source>
        <dbReference type="ARBA" id="ARBA00022989"/>
    </source>
</evidence>
<gene>
    <name evidence="8" type="ORF">BDQ12DRAFT_677867</name>
</gene>
<sequence>MPIKDPPKANIFDEDDDDGWQDMPIVREDEFASGLDDEDQKKYHYVPSAKGKTAANATGNLIDVDDLGNEWRSKLDRDESEYTRLRVNEEDEADEVHLRTKYLFDEDKAMTPLSQMQATKNLLTEAQRIAYVGLCALTSREMSQTLKAVRRKELKAAVTNMELWAMKIMGRLYYHMELETQEQKMIESLAEHGVQAADLVPSLMTTHTVANPEYDPAEARRQAADVGPDHPDADEESISDQTLVNEPLPSPKMPSTPTTPVTPIPNAGPTLNASPTPGTLSNPQQTTEKVLKDTSKAAMPGVTTTLSSTDEKVTLDIRWTILCDLFLILIADSVYDARSRVLLENVAQKLGLGWLDVVKFESRVTEALEIQEDVEKMEQQEIVDGAQKAGKRRRYMMLGLATLGGGLVIGLSAGLLAPVIGAGLAGAFTTIGVTGTTAFLGGTAGAAVITTGGVLTGSTIAVRGMAKRTQQVRTFDILPLHNNKRVSCILTVPGFMNGINDDVRLPFSVLDPIVGDVFSVLWEPEMIRETGSALKILTGEVLSQIGLTVLQATAMTTLMSALQWPIILTKLGYLIDNPWSNALDRAKGAGRVLADVLIQRHLGVRPITLIGFSLGARVIFYALLELAKQKQFGIVQDVFLLGATLTASTSAWCETRSVVSGRFVNAFARNDWVLNYLFRATSGGVGTVAGLRPVQNVPGLENVDVTDKIAGHMSYRTFMPLILDQLGFPVFADYFDEPEEPDFTEDRIVVREEEQNKKKGWFTRKKSTPQAQGHVSRPPSAATFVKKLPPTPGAAKGVPAEDDDELPPRMESAPVGSGPSSPTQATYPVHATPSTIVSQPTSGASTPPTDPNASTSTLPIHAGFDLEKMKAILGNAERNPQELAMPTIPADHRAQSTPPVNTNRTQTESPLSLASGSKWGTDFGQVAPSQRDDLSSTFARSMSVNDVPSRVGEEFDDDIGSSHGYRPFQPQSSLSSYHNLSASSFSATLRPSPLSFPDDDVPSWGRPGASSLNLSQTSKFASPSPPPLSNPFASSNAFNSSSPGAGLGSTPMAFGSESGLSFGAADGSITGVLTSDPWTIPNDLSKKGNGFNSNPWS</sequence>
<accession>A0A5C3M9V4</accession>
<dbReference type="Proteomes" id="UP000308652">
    <property type="component" value="Unassembled WGS sequence"/>
</dbReference>
<dbReference type="PANTHER" id="PTHR17920:SF3">
    <property type="entry name" value="TRANSMEMBRANE AND COILED-COIL DOMAIN-CONTAINING PROTEIN 4"/>
    <property type="match status" value="1"/>
</dbReference>
<feature type="region of interest" description="Disordered" evidence="6">
    <location>
        <begin position="760"/>
        <end position="855"/>
    </location>
</feature>
<feature type="transmembrane region" description="Helical" evidence="7">
    <location>
        <begin position="438"/>
        <end position="462"/>
    </location>
</feature>
<feature type="compositionally biased region" description="Low complexity" evidence="6">
    <location>
        <begin position="255"/>
        <end position="265"/>
    </location>
</feature>
<comment type="similarity">
    <text evidence="2">Belongs to the TMCO4 family.</text>
</comment>
<organism evidence="8 9">
    <name type="scientific">Crucibulum laeve</name>
    <dbReference type="NCBI Taxonomy" id="68775"/>
    <lineage>
        <taxon>Eukaryota</taxon>
        <taxon>Fungi</taxon>
        <taxon>Dikarya</taxon>
        <taxon>Basidiomycota</taxon>
        <taxon>Agaricomycotina</taxon>
        <taxon>Agaricomycetes</taxon>
        <taxon>Agaricomycetidae</taxon>
        <taxon>Agaricales</taxon>
        <taxon>Agaricineae</taxon>
        <taxon>Nidulariaceae</taxon>
        <taxon>Crucibulum</taxon>
    </lineage>
</organism>
<name>A0A5C3M9V4_9AGAR</name>